<name>A0A6J1LEQ8_DROHY</name>
<evidence type="ECO:0000313" key="12">
    <source>
        <dbReference type="RefSeq" id="XP_023165507.2"/>
    </source>
</evidence>
<dbReference type="KEGG" id="dhe:111595832"/>
<evidence type="ECO:0000256" key="3">
    <source>
        <dbReference type="ARBA" id="ARBA00022448"/>
    </source>
</evidence>
<dbReference type="PRINTS" id="PR01273">
    <property type="entry name" value="INVTBRTCOLOR"/>
</dbReference>
<dbReference type="GO" id="GO:0006629">
    <property type="term" value="P:lipid metabolic process"/>
    <property type="evidence" value="ECO:0007669"/>
    <property type="project" value="TreeGrafter"/>
</dbReference>
<feature type="chain" id="PRO_5026976422" description="Apolipoprotein D" evidence="9">
    <location>
        <begin position="24"/>
        <end position="222"/>
    </location>
</feature>
<dbReference type="PANTHER" id="PTHR10612:SF34">
    <property type="entry name" value="APOLIPOPROTEIN D"/>
    <property type="match status" value="1"/>
</dbReference>
<dbReference type="Proteomes" id="UP000504633">
    <property type="component" value="Unplaced"/>
</dbReference>
<organism evidence="11 12">
    <name type="scientific">Drosophila hydei</name>
    <name type="common">Fruit fly</name>
    <dbReference type="NCBI Taxonomy" id="7224"/>
    <lineage>
        <taxon>Eukaryota</taxon>
        <taxon>Metazoa</taxon>
        <taxon>Ecdysozoa</taxon>
        <taxon>Arthropoda</taxon>
        <taxon>Hexapoda</taxon>
        <taxon>Insecta</taxon>
        <taxon>Pterygota</taxon>
        <taxon>Neoptera</taxon>
        <taxon>Endopterygota</taxon>
        <taxon>Diptera</taxon>
        <taxon>Brachycera</taxon>
        <taxon>Muscomorpha</taxon>
        <taxon>Ephydroidea</taxon>
        <taxon>Drosophilidae</taxon>
        <taxon>Drosophila</taxon>
    </lineage>
</organism>
<dbReference type="GeneID" id="111595832"/>
<evidence type="ECO:0000256" key="8">
    <source>
        <dbReference type="ARBA" id="ARBA00023180"/>
    </source>
</evidence>
<proteinExistence type="predicted"/>
<dbReference type="InterPro" id="IPR000566">
    <property type="entry name" value="Lipocln_cytosolic_FA-bd_dom"/>
</dbReference>
<feature type="domain" description="Lipocalin/cytosolic fatty-acid binding" evidence="10">
    <location>
        <begin position="41"/>
        <end position="184"/>
    </location>
</feature>
<dbReference type="CDD" id="cd19437">
    <property type="entry name" value="lipocalin_apoD-like"/>
    <property type="match status" value="1"/>
</dbReference>
<keyword evidence="3" id="KW-0813">Transport</keyword>
<evidence type="ECO:0000256" key="9">
    <source>
        <dbReference type="SAM" id="SignalP"/>
    </source>
</evidence>
<evidence type="ECO:0000313" key="11">
    <source>
        <dbReference type="Proteomes" id="UP000504633"/>
    </source>
</evidence>
<keyword evidence="4" id="KW-0964">Secreted</keyword>
<evidence type="ECO:0000256" key="4">
    <source>
        <dbReference type="ARBA" id="ARBA00022525"/>
    </source>
</evidence>
<gene>
    <name evidence="12" type="primary">LOC111595832</name>
</gene>
<comment type="subcellular location">
    <subcellularLocation>
        <location evidence="1">Secreted</location>
    </subcellularLocation>
</comment>
<dbReference type="InterPro" id="IPR012674">
    <property type="entry name" value="Calycin"/>
</dbReference>
<keyword evidence="5 9" id="KW-0732">Signal</keyword>
<dbReference type="GO" id="GO:0005576">
    <property type="term" value="C:extracellular region"/>
    <property type="evidence" value="ECO:0007669"/>
    <property type="project" value="UniProtKB-SubCell"/>
</dbReference>
<dbReference type="OrthoDB" id="565904at2759"/>
<dbReference type="GO" id="GO:0031409">
    <property type="term" value="F:pigment binding"/>
    <property type="evidence" value="ECO:0007669"/>
    <property type="project" value="InterPro"/>
</dbReference>
<dbReference type="OMA" id="EDMKNPA"/>
<dbReference type="AlphaFoldDB" id="A0A6J1LEQ8"/>
<dbReference type="PANTHER" id="PTHR10612">
    <property type="entry name" value="APOLIPOPROTEIN D"/>
    <property type="match status" value="1"/>
</dbReference>
<keyword evidence="6" id="KW-0446">Lipid-binding</keyword>
<dbReference type="Gene3D" id="2.40.128.20">
    <property type="match status" value="1"/>
</dbReference>
<keyword evidence="11" id="KW-1185">Reference proteome</keyword>
<accession>A0A6J1LEQ8</accession>
<dbReference type="GO" id="GO:0000302">
    <property type="term" value="P:response to reactive oxygen species"/>
    <property type="evidence" value="ECO:0007669"/>
    <property type="project" value="TreeGrafter"/>
</dbReference>
<dbReference type="FunFam" id="2.40.128.20:FF:000003">
    <property type="entry name" value="Apolipoprotein D"/>
    <property type="match status" value="1"/>
</dbReference>
<evidence type="ECO:0000256" key="7">
    <source>
        <dbReference type="ARBA" id="ARBA00023157"/>
    </source>
</evidence>
<evidence type="ECO:0000259" key="10">
    <source>
        <dbReference type="Pfam" id="PF08212"/>
    </source>
</evidence>
<dbReference type="GO" id="GO:0005737">
    <property type="term" value="C:cytoplasm"/>
    <property type="evidence" value="ECO:0007669"/>
    <property type="project" value="TreeGrafter"/>
</dbReference>
<sequence>MHKSISASACLLAFVAINGLMVAAQVPFPGQCPEVKIPDEFDLEAYMGVWYEHSKYPFLFEIGKKCIYARYEIADNSTVSVMNAAINRLTGNPSNVTGTAKVIAPGQLAVVFSKNQQANRANYQVLGTDYESYAVVYSCSSLTPLAHLKIVWILTRQREATKETIETAYKVLDDNKISRAVLIKTNQKNCPQLAGNGTDVAMTQLLDEDFVSNELPKAIEAA</sequence>
<dbReference type="InterPro" id="IPR003057">
    <property type="entry name" value="Invtbrt_color"/>
</dbReference>
<evidence type="ECO:0000256" key="2">
    <source>
        <dbReference type="ARBA" id="ARBA00019890"/>
    </source>
</evidence>
<evidence type="ECO:0000256" key="5">
    <source>
        <dbReference type="ARBA" id="ARBA00022729"/>
    </source>
</evidence>
<reference evidence="12" key="1">
    <citation type="submission" date="2025-08" db="UniProtKB">
        <authorList>
            <consortium name="RefSeq"/>
        </authorList>
    </citation>
    <scope>IDENTIFICATION</scope>
    <source>
        <strain evidence="12">15085-1641.00</strain>
        <tissue evidence="12">Whole body</tissue>
    </source>
</reference>
<evidence type="ECO:0000256" key="6">
    <source>
        <dbReference type="ARBA" id="ARBA00023121"/>
    </source>
</evidence>
<protein>
    <recommendedName>
        <fullName evidence="2">Apolipoprotein D</fullName>
    </recommendedName>
</protein>
<dbReference type="SUPFAM" id="SSF50814">
    <property type="entry name" value="Lipocalins"/>
    <property type="match status" value="1"/>
</dbReference>
<keyword evidence="8" id="KW-0325">Glycoprotein</keyword>
<dbReference type="Pfam" id="PF08212">
    <property type="entry name" value="Lipocalin_2"/>
    <property type="match status" value="1"/>
</dbReference>
<feature type="signal peptide" evidence="9">
    <location>
        <begin position="1"/>
        <end position="23"/>
    </location>
</feature>
<keyword evidence="7" id="KW-1015">Disulfide bond</keyword>
<evidence type="ECO:0000256" key="1">
    <source>
        <dbReference type="ARBA" id="ARBA00004613"/>
    </source>
</evidence>
<dbReference type="GO" id="GO:0008289">
    <property type="term" value="F:lipid binding"/>
    <property type="evidence" value="ECO:0007669"/>
    <property type="project" value="UniProtKB-KW"/>
</dbReference>
<dbReference type="RefSeq" id="XP_023165507.2">
    <property type="nucleotide sequence ID" value="XM_023309739.2"/>
</dbReference>